<comment type="caution">
    <text evidence="1">The sequence shown here is derived from an EMBL/GenBank/DDBJ whole genome shotgun (WGS) entry which is preliminary data.</text>
</comment>
<organism evidence="1 2">
    <name type="scientific">Sinobacterium norvegicum</name>
    <dbReference type="NCBI Taxonomy" id="1641715"/>
    <lineage>
        <taxon>Bacteria</taxon>
        <taxon>Pseudomonadati</taxon>
        <taxon>Pseudomonadota</taxon>
        <taxon>Gammaproteobacteria</taxon>
        <taxon>Cellvibrionales</taxon>
        <taxon>Spongiibacteraceae</taxon>
        <taxon>Sinobacterium</taxon>
    </lineage>
</organism>
<accession>A0ABM9AE76</accession>
<dbReference type="CDD" id="cd01289">
    <property type="entry name" value="FabA_like"/>
    <property type="match status" value="1"/>
</dbReference>
<proteinExistence type="predicted"/>
<dbReference type="InterPro" id="IPR029069">
    <property type="entry name" value="HotDog_dom_sf"/>
</dbReference>
<dbReference type="Pfam" id="PF22817">
    <property type="entry name" value="ApeP-like"/>
    <property type="match status" value="1"/>
</dbReference>
<dbReference type="Gene3D" id="3.10.129.10">
    <property type="entry name" value="Hotdog Thioesterase"/>
    <property type="match status" value="1"/>
</dbReference>
<evidence type="ECO:0000313" key="2">
    <source>
        <dbReference type="Proteomes" id="UP000838100"/>
    </source>
</evidence>
<protein>
    <recommendedName>
        <fullName evidence="3">3-hydroxylacyl-ACP dehydratase</fullName>
    </recommendedName>
</protein>
<reference evidence="1" key="1">
    <citation type="submission" date="2021-12" db="EMBL/GenBank/DDBJ databases">
        <authorList>
            <person name="Rodrigo-Torres L."/>
            <person name="Arahal R. D."/>
            <person name="Lucena T."/>
        </authorList>
    </citation>
    <scope>NUCLEOTIDE SEQUENCE</scope>
    <source>
        <strain evidence="1">CECT 8267</strain>
    </source>
</reference>
<dbReference type="InterPro" id="IPR016776">
    <property type="entry name" value="ApeP-like_dehydratase"/>
</dbReference>
<dbReference type="Proteomes" id="UP000838100">
    <property type="component" value="Unassembled WGS sequence"/>
</dbReference>
<dbReference type="PIRSF" id="PIRSF020565">
    <property type="entry name" value="3Ho_Ac_ACP_DH_prd"/>
    <property type="match status" value="1"/>
</dbReference>
<name>A0ABM9AE76_9GAMM</name>
<dbReference type="EMBL" id="CAKLPX010000001">
    <property type="protein sequence ID" value="CAH0991509.1"/>
    <property type="molecule type" value="Genomic_DNA"/>
</dbReference>
<sequence>MVLLDRLDGFTKNSVDCSVTVTESLAFADRDGLPAWVGLEIMAQSVAAWSGATALAEQRPIGVGFLLGTRKYRSHTDVFPLGSELKIHGQELLQDAGMSVFECTITLQGEVLAEAKLTAYLPDEEQLNKMIKGD</sequence>
<dbReference type="SUPFAM" id="SSF54637">
    <property type="entry name" value="Thioesterase/thiol ester dehydrase-isomerase"/>
    <property type="match status" value="1"/>
</dbReference>
<evidence type="ECO:0000313" key="1">
    <source>
        <dbReference type="EMBL" id="CAH0991509.1"/>
    </source>
</evidence>
<gene>
    <name evidence="1" type="ORF">SIN8267_01615</name>
</gene>
<evidence type="ECO:0008006" key="3">
    <source>
        <dbReference type="Google" id="ProtNLM"/>
    </source>
</evidence>
<keyword evidence="2" id="KW-1185">Reference proteome</keyword>